<dbReference type="Pfam" id="PF07676">
    <property type="entry name" value="PD40"/>
    <property type="match status" value="3"/>
</dbReference>
<dbReference type="PROSITE" id="PS51123">
    <property type="entry name" value="OMPA_2"/>
    <property type="match status" value="1"/>
</dbReference>
<feature type="domain" description="OmpA-like" evidence="6">
    <location>
        <begin position="518"/>
        <end position="642"/>
    </location>
</feature>
<dbReference type="InterPro" id="IPR006665">
    <property type="entry name" value="OmpA-like"/>
</dbReference>
<dbReference type="Proteomes" id="UP000184488">
    <property type="component" value="Unassembled WGS sequence"/>
</dbReference>
<evidence type="ECO:0000256" key="4">
    <source>
        <dbReference type="PROSITE-ProRule" id="PRU00473"/>
    </source>
</evidence>
<sequence length="647" mass="73308">MKNLLKYIILSVLICGNVSTVMAQYGKQKKADALYNSFSFVKAIETYKEMLANNYNSNYAKRRLGDSYMMLRDPENASLYYKDVVTQPNIDPEYYLNYALSLRALKKYDESAIWLNKYKETGVVDSRIQKIMEDENFISNIYQVKQQYFSKPVPFNSELSDFGAYEKNGVVTFASSRDKGVGIKRTYTWNQQPFLDLFQVKHDGDNYTEANKIEGDVNTKFHEGQVTVSKDGKTMFFTRNNYLGSKKGKDANGTNNLKIYRATLDKDNKWTDIKELPFNNNNYSVGHPSLSADGKTLYFASDMPGGKGKSDIYKVSVNGDSYGKPENLGDKINTEGNELFPFVHNDGNLFFSSDGLQGLGQLDIFTTVLDDNGNIQEIINLGMPVNSPMDDFSFFLNDAGDTGYISSNREGGMGDDDIYGFDRIPLFSVRGTVTDAINHQPIKDAKIVIKDKDGIQIADLVTDEKGKYKMNIDRETTYTIEASHMKYQPEPSKIADSRNSKGKNEIVVDFELDPVQDVDILADVNIDNIYFDFDKQNIRNDAAVELDKIAEMMLVTYPSMEIEIGSHTDSRGSFKYNEALGIRRANSTYEYLVSRGINPNRIKKHEGFGEYNLVNDCKDGVDCSETAHQLNRRSVFKVLSMQRMAEK</sequence>
<dbReference type="Pfam" id="PF13620">
    <property type="entry name" value="CarboxypepD_reg"/>
    <property type="match status" value="1"/>
</dbReference>
<dbReference type="Gene3D" id="2.60.40.1120">
    <property type="entry name" value="Carboxypeptidase-like, regulatory domain"/>
    <property type="match status" value="1"/>
</dbReference>
<gene>
    <name evidence="7" type="ORF">SAMN05444363_2734</name>
</gene>
<dbReference type="Pfam" id="PF00691">
    <property type="entry name" value="OmpA"/>
    <property type="match status" value="1"/>
</dbReference>
<dbReference type="SUPFAM" id="SSF49464">
    <property type="entry name" value="Carboxypeptidase regulatory domain-like"/>
    <property type="match status" value="1"/>
</dbReference>
<dbReference type="Gene3D" id="3.30.1330.60">
    <property type="entry name" value="OmpA-like domain"/>
    <property type="match status" value="1"/>
</dbReference>
<evidence type="ECO:0000259" key="6">
    <source>
        <dbReference type="PROSITE" id="PS51123"/>
    </source>
</evidence>
<evidence type="ECO:0000313" key="7">
    <source>
        <dbReference type="EMBL" id="SHJ13579.1"/>
    </source>
</evidence>
<keyword evidence="2 4" id="KW-0472">Membrane</keyword>
<proteinExistence type="predicted"/>
<dbReference type="InterPro" id="IPR011990">
    <property type="entry name" value="TPR-like_helical_dom_sf"/>
</dbReference>
<dbReference type="InterPro" id="IPR050330">
    <property type="entry name" value="Bact_OuterMem_StrucFunc"/>
</dbReference>
<evidence type="ECO:0000313" key="8">
    <source>
        <dbReference type="Proteomes" id="UP000184488"/>
    </source>
</evidence>
<dbReference type="STRING" id="415425.SAMN05444363_2734"/>
<reference evidence="8" key="1">
    <citation type="submission" date="2016-11" db="EMBL/GenBank/DDBJ databases">
        <authorList>
            <person name="Varghese N."/>
            <person name="Submissions S."/>
        </authorList>
    </citation>
    <scope>NUCLEOTIDE SEQUENCE [LARGE SCALE GENOMIC DNA]</scope>
    <source>
        <strain evidence="8">DSM 18829</strain>
    </source>
</reference>
<dbReference type="PANTHER" id="PTHR30329:SF21">
    <property type="entry name" value="LIPOPROTEIN YIAD-RELATED"/>
    <property type="match status" value="1"/>
</dbReference>
<dbReference type="PANTHER" id="PTHR30329">
    <property type="entry name" value="STATOR ELEMENT OF FLAGELLAR MOTOR COMPLEX"/>
    <property type="match status" value="1"/>
</dbReference>
<dbReference type="SUPFAM" id="SSF82171">
    <property type="entry name" value="DPP6 N-terminal domain-like"/>
    <property type="match status" value="1"/>
</dbReference>
<feature type="signal peptide" evidence="5">
    <location>
        <begin position="1"/>
        <end position="23"/>
    </location>
</feature>
<feature type="chain" id="PRO_5012748296" evidence="5">
    <location>
        <begin position="24"/>
        <end position="647"/>
    </location>
</feature>
<keyword evidence="8" id="KW-1185">Reference proteome</keyword>
<accession>A0A1M6GUI0</accession>
<name>A0A1M6GUI0_9FLAO</name>
<dbReference type="InterPro" id="IPR011042">
    <property type="entry name" value="6-blade_b-propeller_TolB-like"/>
</dbReference>
<dbReference type="CDD" id="cd07185">
    <property type="entry name" value="OmpA_C-like"/>
    <property type="match status" value="1"/>
</dbReference>
<protein>
    <submittedName>
        <fullName evidence="7">WD40-like Beta Propeller Repeat</fullName>
    </submittedName>
</protein>
<organism evidence="7 8">
    <name type="scientific">Flavobacterium terrae</name>
    <dbReference type="NCBI Taxonomy" id="415425"/>
    <lineage>
        <taxon>Bacteria</taxon>
        <taxon>Pseudomonadati</taxon>
        <taxon>Bacteroidota</taxon>
        <taxon>Flavobacteriia</taxon>
        <taxon>Flavobacteriales</taxon>
        <taxon>Flavobacteriaceae</taxon>
        <taxon>Flavobacterium</taxon>
    </lineage>
</organism>
<dbReference type="Gene3D" id="1.25.40.10">
    <property type="entry name" value="Tetratricopeptide repeat domain"/>
    <property type="match status" value="1"/>
</dbReference>
<dbReference type="InterPro" id="IPR036737">
    <property type="entry name" value="OmpA-like_sf"/>
</dbReference>
<dbReference type="SUPFAM" id="SSF48452">
    <property type="entry name" value="TPR-like"/>
    <property type="match status" value="1"/>
</dbReference>
<dbReference type="AlphaFoldDB" id="A0A1M6GUI0"/>
<dbReference type="GO" id="GO:0009279">
    <property type="term" value="C:cell outer membrane"/>
    <property type="evidence" value="ECO:0007669"/>
    <property type="project" value="UniProtKB-SubCell"/>
</dbReference>
<keyword evidence="3" id="KW-0998">Cell outer membrane</keyword>
<evidence type="ECO:0000256" key="5">
    <source>
        <dbReference type="SAM" id="SignalP"/>
    </source>
</evidence>
<dbReference type="InterPro" id="IPR011659">
    <property type="entry name" value="WD40"/>
</dbReference>
<comment type="subcellular location">
    <subcellularLocation>
        <location evidence="1">Cell outer membrane</location>
    </subcellularLocation>
</comment>
<evidence type="ECO:0000256" key="2">
    <source>
        <dbReference type="ARBA" id="ARBA00023136"/>
    </source>
</evidence>
<dbReference type="EMBL" id="FQZI01000006">
    <property type="protein sequence ID" value="SHJ13579.1"/>
    <property type="molecule type" value="Genomic_DNA"/>
</dbReference>
<evidence type="ECO:0000256" key="3">
    <source>
        <dbReference type="ARBA" id="ARBA00023237"/>
    </source>
</evidence>
<dbReference type="InterPro" id="IPR006664">
    <property type="entry name" value="OMP_bac"/>
</dbReference>
<dbReference type="InterPro" id="IPR008969">
    <property type="entry name" value="CarboxyPept-like_regulatory"/>
</dbReference>
<dbReference type="RefSeq" id="WP_073312060.1">
    <property type="nucleotide sequence ID" value="NZ_FQZI01000006.1"/>
</dbReference>
<dbReference type="PRINTS" id="PR01021">
    <property type="entry name" value="OMPADOMAIN"/>
</dbReference>
<evidence type="ECO:0000256" key="1">
    <source>
        <dbReference type="ARBA" id="ARBA00004442"/>
    </source>
</evidence>
<keyword evidence="5" id="KW-0732">Signal</keyword>
<dbReference type="Gene3D" id="2.120.10.30">
    <property type="entry name" value="TolB, C-terminal domain"/>
    <property type="match status" value="1"/>
</dbReference>
<dbReference type="SUPFAM" id="SSF103088">
    <property type="entry name" value="OmpA-like"/>
    <property type="match status" value="1"/>
</dbReference>
<dbReference type="OrthoDB" id="9809364at2"/>